<dbReference type="InterPro" id="IPR046532">
    <property type="entry name" value="DUF6597"/>
</dbReference>
<dbReference type="SMART" id="SM00342">
    <property type="entry name" value="HTH_ARAC"/>
    <property type="match status" value="1"/>
</dbReference>
<dbReference type="InterPro" id="IPR018060">
    <property type="entry name" value="HTH_AraC"/>
</dbReference>
<evidence type="ECO:0000313" key="6">
    <source>
        <dbReference type="Proteomes" id="UP000186026"/>
    </source>
</evidence>
<keyword evidence="1" id="KW-0805">Transcription regulation</keyword>
<dbReference type="SUPFAM" id="SSF46689">
    <property type="entry name" value="Homeodomain-like"/>
    <property type="match status" value="1"/>
</dbReference>
<dbReference type="Pfam" id="PF12833">
    <property type="entry name" value="HTH_18"/>
    <property type="match status" value="1"/>
</dbReference>
<dbReference type="PANTHER" id="PTHR46796">
    <property type="entry name" value="HTH-TYPE TRANSCRIPTIONAL ACTIVATOR RHAS-RELATED"/>
    <property type="match status" value="1"/>
</dbReference>
<evidence type="ECO:0000313" key="5">
    <source>
        <dbReference type="EMBL" id="SIS73295.1"/>
    </source>
</evidence>
<keyword evidence="6" id="KW-1185">Reference proteome</keyword>
<dbReference type="InterPro" id="IPR009057">
    <property type="entry name" value="Homeodomain-like_sf"/>
</dbReference>
<dbReference type="GO" id="GO:0003700">
    <property type="term" value="F:DNA-binding transcription factor activity"/>
    <property type="evidence" value="ECO:0007669"/>
    <property type="project" value="InterPro"/>
</dbReference>
<protein>
    <submittedName>
        <fullName evidence="5">Transcriptional regulator, AraC family</fullName>
    </submittedName>
</protein>
<evidence type="ECO:0000256" key="1">
    <source>
        <dbReference type="ARBA" id="ARBA00023015"/>
    </source>
</evidence>
<dbReference type="Proteomes" id="UP000186026">
    <property type="component" value="Unassembled WGS sequence"/>
</dbReference>
<dbReference type="InterPro" id="IPR050204">
    <property type="entry name" value="AraC_XylS_family_regulators"/>
</dbReference>
<dbReference type="PROSITE" id="PS01124">
    <property type="entry name" value="HTH_ARAC_FAMILY_2"/>
    <property type="match status" value="1"/>
</dbReference>
<dbReference type="GO" id="GO:0043565">
    <property type="term" value="F:sequence-specific DNA binding"/>
    <property type="evidence" value="ECO:0007669"/>
    <property type="project" value="InterPro"/>
</dbReference>
<dbReference type="STRING" id="529505.SAMN05421761_103340"/>
<dbReference type="Gene3D" id="1.10.10.60">
    <property type="entry name" value="Homeodomain-like"/>
    <property type="match status" value="1"/>
</dbReference>
<reference evidence="6" key="1">
    <citation type="submission" date="2017-01" db="EMBL/GenBank/DDBJ databases">
        <authorList>
            <person name="Varghese N."/>
            <person name="Submissions S."/>
        </authorList>
    </citation>
    <scope>NUCLEOTIDE SEQUENCE [LARGE SCALE GENOMIC DNA]</scope>
    <source>
        <strain evidence="6">DSM 46698</strain>
    </source>
</reference>
<dbReference type="RefSeq" id="WP_076499343.1">
    <property type="nucleotide sequence ID" value="NZ_FTOP01000003.1"/>
</dbReference>
<sequence>MIQFRFFDPHPLLASFVQSIFLVDHVLEPGEGSIVGQYPPTPQHCIFLYIKEKFQAKKVNDTEFRLRPKAVVVGPQVTRMELTVSHDYTVAVIGFRPGGLFRLLGIPMEEIFDDGFDGLELMGSDINELVDRCAEMASLEEMHQRITHYLLGKLTKIKDLLPIDKALFHMLNYQGHLPITQVADLACLSLRQFERKCKERLGLSPKVYSRLIRFSNAYRLFERSETPNWSEIAYLSGYYDQMHFIKDFKEFAGITPTMMEEELKRKPLRFQKEIRF</sequence>
<accession>A0A1N7LHI7</accession>
<evidence type="ECO:0000256" key="2">
    <source>
        <dbReference type="ARBA" id="ARBA00023125"/>
    </source>
</evidence>
<dbReference type="EMBL" id="FTOP01000003">
    <property type="protein sequence ID" value="SIS73295.1"/>
    <property type="molecule type" value="Genomic_DNA"/>
</dbReference>
<name>A0A1N7LHI7_9BACT</name>
<dbReference type="Pfam" id="PF20240">
    <property type="entry name" value="DUF6597"/>
    <property type="match status" value="1"/>
</dbReference>
<dbReference type="OrthoDB" id="635259at2"/>
<feature type="domain" description="HTH araC/xylS-type" evidence="4">
    <location>
        <begin position="144"/>
        <end position="262"/>
    </location>
</feature>
<organism evidence="5 6">
    <name type="scientific">Belliella pelovolcani</name>
    <dbReference type="NCBI Taxonomy" id="529505"/>
    <lineage>
        <taxon>Bacteria</taxon>
        <taxon>Pseudomonadati</taxon>
        <taxon>Bacteroidota</taxon>
        <taxon>Cytophagia</taxon>
        <taxon>Cytophagales</taxon>
        <taxon>Cyclobacteriaceae</taxon>
        <taxon>Belliella</taxon>
    </lineage>
</organism>
<keyword evidence="2" id="KW-0238">DNA-binding</keyword>
<evidence type="ECO:0000256" key="3">
    <source>
        <dbReference type="ARBA" id="ARBA00023163"/>
    </source>
</evidence>
<proteinExistence type="predicted"/>
<dbReference type="PANTHER" id="PTHR46796:SF13">
    <property type="entry name" value="HTH-TYPE TRANSCRIPTIONAL ACTIVATOR RHAS"/>
    <property type="match status" value="1"/>
</dbReference>
<evidence type="ECO:0000259" key="4">
    <source>
        <dbReference type="PROSITE" id="PS01124"/>
    </source>
</evidence>
<gene>
    <name evidence="5" type="ORF">SAMN05421761_103340</name>
</gene>
<dbReference type="AlphaFoldDB" id="A0A1N7LHI7"/>
<keyword evidence="3" id="KW-0804">Transcription</keyword>